<dbReference type="InterPro" id="IPR018060">
    <property type="entry name" value="HTH_AraC"/>
</dbReference>
<dbReference type="Gene3D" id="1.10.10.60">
    <property type="entry name" value="Homeodomain-like"/>
    <property type="match status" value="1"/>
</dbReference>
<dbReference type="Proteomes" id="UP000199664">
    <property type="component" value="Unassembled WGS sequence"/>
</dbReference>
<dbReference type="InterPro" id="IPR050204">
    <property type="entry name" value="AraC_XylS_family_regulators"/>
</dbReference>
<dbReference type="InterPro" id="IPR009057">
    <property type="entry name" value="Homeodomain-like_sf"/>
</dbReference>
<accession>A0A1H7U736</accession>
<keyword evidence="6" id="KW-1185">Reference proteome</keyword>
<evidence type="ECO:0000259" key="4">
    <source>
        <dbReference type="PROSITE" id="PS01124"/>
    </source>
</evidence>
<keyword evidence="2 5" id="KW-0238">DNA-binding</keyword>
<dbReference type="SMART" id="SM00342">
    <property type="entry name" value="HTH_ARAC"/>
    <property type="match status" value="1"/>
</dbReference>
<dbReference type="GO" id="GO:0043565">
    <property type="term" value="F:sequence-specific DNA binding"/>
    <property type="evidence" value="ECO:0007669"/>
    <property type="project" value="InterPro"/>
</dbReference>
<dbReference type="Pfam" id="PF02311">
    <property type="entry name" value="AraC_binding"/>
    <property type="match status" value="1"/>
</dbReference>
<dbReference type="OrthoDB" id="110167at2"/>
<dbReference type="PROSITE" id="PS01124">
    <property type="entry name" value="HTH_ARAC_FAMILY_2"/>
    <property type="match status" value="1"/>
</dbReference>
<dbReference type="PANTHER" id="PTHR46796:SF2">
    <property type="entry name" value="TRANSCRIPTIONAL REGULATORY PROTEIN"/>
    <property type="match status" value="1"/>
</dbReference>
<dbReference type="AlphaFoldDB" id="A0A1H7U736"/>
<keyword evidence="1" id="KW-0805">Transcription regulation</keyword>
<dbReference type="RefSeq" id="WP_091837467.1">
    <property type="nucleotide sequence ID" value="NZ_FOAN01000006.1"/>
</dbReference>
<dbReference type="Gene3D" id="2.60.120.10">
    <property type="entry name" value="Jelly Rolls"/>
    <property type="match status" value="1"/>
</dbReference>
<dbReference type="InterPro" id="IPR003313">
    <property type="entry name" value="AraC-bd"/>
</dbReference>
<evidence type="ECO:0000256" key="1">
    <source>
        <dbReference type="ARBA" id="ARBA00023015"/>
    </source>
</evidence>
<protein>
    <submittedName>
        <fullName evidence="5">AraC-type DNA-binding protein</fullName>
    </submittedName>
</protein>
<dbReference type="GO" id="GO:0003700">
    <property type="term" value="F:DNA-binding transcription factor activity"/>
    <property type="evidence" value="ECO:0007669"/>
    <property type="project" value="InterPro"/>
</dbReference>
<sequence length="274" mass="30314">MNEPQQESQAFWRHAAFRELGLLAARFREHRYDRHTHDGYVIALITEGCERVRVGRQEVLAPAGSVLVVNPEEWHDGEAGAEQGWAYRTFYPSVSLLSEVATELGQAQAPLFPGALLDDPELSRLLAAAHAESTSSDATRAEASLLTALRRLVLQHGDADRPAEPLDRSGAQRRFSRYEKVIEDNLAEDLDLQALAAAAGVTRFQVIRDFKKLTGSTPATFIRDRRLRRANRLIQEGTSLADAAFAAGFADQSHLSRSFRAVHGITPGMFRRAG</sequence>
<dbReference type="InterPro" id="IPR037923">
    <property type="entry name" value="HTH-like"/>
</dbReference>
<name>A0A1H7U736_9HYPH</name>
<evidence type="ECO:0000313" key="6">
    <source>
        <dbReference type="Proteomes" id="UP000199664"/>
    </source>
</evidence>
<keyword evidence="3" id="KW-0804">Transcription</keyword>
<proteinExistence type="predicted"/>
<dbReference type="STRING" id="1036779.SAMN04515666_106140"/>
<dbReference type="EMBL" id="FOAN01000006">
    <property type="protein sequence ID" value="SEL92536.1"/>
    <property type="molecule type" value="Genomic_DNA"/>
</dbReference>
<organism evidence="5 6">
    <name type="scientific">Bosea lupini</name>
    <dbReference type="NCBI Taxonomy" id="1036779"/>
    <lineage>
        <taxon>Bacteria</taxon>
        <taxon>Pseudomonadati</taxon>
        <taxon>Pseudomonadota</taxon>
        <taxon>Alphaproteobacteria</taxon>
        <taxon>Hyphomicrobiales</taxon>
        <taxon>Boseaceae</taxon>
        <taxon>Bosea</taxon>
    </lineage>
</organism>
<gene>
    <name evidence="5" type="ORF">SAMN04515666_106140</name>
</gene>
<evidence type="ECO:0000256" key="3">
    <source>
        <dbReference type="ARBA" id="ARBA00023163"/>
    </source>
</evidence>
<dbReference type="SUPFAM" id="SSF46689">
    <property type="entry name" value="Homeodomain-like"/>
    <property type="match status" value="2"/>
</dbReference>
<evidence type="ECO:0000256" key="2">
    <source>
        <dbReference type="ARBA" id="ARBA00023125"/>
    </source>
</evidence>
<dbReference type="PANTHER" id="PTHR46796">
    <property type="entry name" value="HTH-TYPE TRANSCRIPTIONAL ACTIVATOR RHAS-RELATED"/>
    <property type="match status" value="1"/>
</dbReference>
<feature type="domain" description="HTH araC/xylS-type" evidence="4">
    <location>
        <begin position="176"/>
        <end position="273"/>
    </location>
</feature>
<dbReference type="Pfam" id="PF12833">
    <property type="entry name" value="HTH_18"/>
    <property type="match status" value="1"/>
</dbReference>
<dbReference type="SUPFAM" id="SSF51215">
    <property type="entry name" value="Regulatory protein AraC"/>
    <property type="match status" value="1"/>
</dbReference>
<dbReference type="InterPro" id="IPR014710">
    <property type="entry name" value="RmlC-like_jellyroll"/>
</dbReference>
<evidence type="ECO:0000313" key="5">
    <source>
        <dbReference type="EMBL" id="SEL92536.1"/>
    </source>
</evidence>
<reference evidence="6" key="1">
    <citation type="submission" date="2016-10" db="EMBL/GenBank/DDBJ databases">
        <authorList>
            <person name="Varghese N."/>
            <person name="Submissions S."/>
        </authorList>
    </citation>
    <scope>NUCLEOTIDE SEQUENCE [LARGE SCALE GENOMIC DNA]</scope>
    <source>
        <strain evidence="6">LMG 26383,CCUG 61248,R- 45681</strain>
    </source>
</reference>